<sequence length="182" mass="20215">MKTYLVLLLLPLFAACAAKPTHILVDPAVNAVSRNIGNNVAVNVTVSNDPAMSPLQEKQHRFPLQRSVADATREKLMRELQAMGFRIDPYASRQLEVQIATAEHTITDKTLKDEITAHVVMQFSATTEFGNLTRKFTDNRMQEVGIDANLGEASAVLNQSVGHVLSRAINDPELLQFLTRQY</sequence>
<organism evidence="2 3">
    <name type="scientific">Permianibacter aggregans</name>
    <dbReference type="NCBI Taxonomy" id="1510150"/>
    <lineage>
        <taxon>Bacteria</taxon>
        <taxon>Pseudomonadati</taxon>
        <taxon>Pseudomonadota</taxon>
        <taxon>Gammaproteobacteria</taxon>
        <taxon>Pseudomonadales</taxon>
        <taxon>Pseudomonadaceae</taxon>
        <taxon>Permianibacter</taxon>
    </lineage>
</organism>
<name>A0A4R6UTS1_9GAMM</name>
<dbReference type="Pfam" id="PF03923">
    <property type="entry name" value="Lipoprotein_16"/>
    <property type="match status" value="1"/>
</dbReference>
<proteinExistence type="predicted"/>
<dbReference type="InterPro" id="IPR005619">
    <property type="entry name" value="Uncharacterised_YajG"/>
</dbReference>
<keyword evidence="3" id="KW-1185">Reference proteome</keyword>
<feature type="chain" id="PRO_5020928694" evidence="1">
    <location>
        <begin position="18"/>
        <end position="182"/>
    </location>
</feature>
<protein>
    <submittedName>
        <fullName evidence="2">Putative lipoprotein YajG</fullName>
    </submittedName>
</protein>
<keyword evidence="1" id="KW-0732">Signal</keyword>
<gene>
    <name evidence="2" type="ORF">EV696_102234</name>
</gene>
<comment type="caution">
    <text evidence="2">The sequence shown here is derived from an EMBL/GenBank/DDBJ whole genome shotgun (WGS) entry which is preliminary data.</text>
</comment>
<dbReference type="Proteomes" id="UP000295375">
    <property type="component" value="Unassembled WGS sequence"/>
</dbReference>
<dbReference type="PROSITE" id="PS51257">
    <property type="entry name" value="PROKAR_LIPOPROTEIN"/>
    <property type="match status" value="1"/>
</dbReference>
<accession>A0A4R6UTS1</accession>
<dbReference type="RefSeq" id="WP_157591225.1">
    <property type="nucleotide sequence ID" value="NZ_CP037953.1"/>
</dbReference>
<evidence type="ECO:0000256" key="1">
    <source>
        <dbReference type="SAM" id="SignalP"/>
    </source>
</evidence>
<feature type="signal peptide" evidence="1">
    <location>
        <begin position="1"/>
        <end position="17"/>
    </location>
</feature>
<keyword evidence="2" id="KW-0449">Lipoprotein</keyword>
<evidence type="ECO:0000313" key="3">
    <source>
        <dbReference type="Proteomes" id="UP000295375"/>
    </source>
</evidence>
<dbReference type="EMBL" id="SNYM01000002">
    <property type="protein sequence ID" value="TDQ50552.1"/>
    <property type="molecule type" value="Genomic_DNA"/>
</dbReference>
<dbReference type="AlphaFoldDB" id="A0A4R6UTS1"/>
<evidence type="ECO:0000313" key="2">
    <source>
        <dbReference type="EMBL" id="TDQ50552.1"/>
    </source>
</evidence>
<reference evidence="2 3" key="1">
    <citation type="submission" date="2019-03" db="EMBL/GenBank/DDBJ databases">
        <title>Genomic Encyclopedia of Type Strains, Phase IV (KMG-IV): sequencing the most valuable type-strain genomes for metagenomic binning, comparative biology and taxonomic classification.</title>
        <authorList>
            <person name="Goeker M."/>
        </authorList>
    </citation>
    <scope>NUCLEOTIDE SEQUENCE [LARGE SCALE GENOMIC DNA]</scope>
    <source>
        <strain evidence="2 3">DSM 103792</strain>
    </source>
</reference>